<sequence>MFEDVSRRTFLKGTAATAALAAAGSLSLGAWRAEAQAAEADGAASGEVKTAPSLCNGCSSKCGLVATTVGGRLYTLKGSEVHPYSKGRICGRGHGLAQLAYSDERVTQPLRRKEGGEFEPIDWDTAFREIGEKVQAIIAKDGPESLAIIQDPRPSGKYYSKRFMNALGSPNVYAHSSSCNLSKESAYQQTMGASNYSTDFANAKMVMFIGRSYGDGIRPSSVQSLASAKEAGTRIVSVDPRLNNSGIFSSDWVPINPGTDLAFILALCNVLIEEDLYDHGFVEQSTAGFDEFAAQARNYTPEWAAKIIDVPAERIRELARAMAKAAPAASIEAGWRAVIGCSYQNSFETARAASAVNALLGSYGAKGGALLTSSPAAGKLADARFADPPKPQAKRVGNKEYPLALDSAGTNLAALKAALDGTIKGLFFYNSNAAKGYAQPKMWTEALQKAELAVTIDVQMSETALQSDYVLPEVTYLERLELPEWIGGKKHFVGMRTVAIDKVLPDAKTCDEIFNGLAEACGVGEYFQFTAEDLAAAQLATVGVDLDTMKREGVVELPDPNFQYGTPKFKTPSGKFEFSSEAVGAAGLNPVIGWIPRKVTPKDGEFAIVGGKQGIHSHTMTQNIACLNAISREYHMERLWISAQDAEDLGVQTGDTVEVASSEHVGQVEARVTQRLKPGVVFLPTHYGGDSPAQTRAYRYGIALTDFIPFDMEPGVGSMMSQEVAVTVKKVEA</sequence>
<dbReference type="Gene3D" id="3.40.228.10">
    <property type="entry name" value="Dimethylsulfoxide Reductase, domain 2"/>
    <property type="match status" value="1"/>
</dbReference>
<dbReference type="GO" id="GO:0046872">
    <property type="term" value="F:metal ion binding"/>
    <property type="evidence" value="ECO:0007669"/>
    <property type="project" value="UniProtKB-KW"/>
</dbReference>
<dbReference type="InterPro" id="IPR006311">
    <property type="entry name" value="TAT_signal"/>
</dbReference>
<accession>A0A369M889</accession>
<dbReference type="InterPro" id="IPR006657">
    <property type="entry name" value="MoPterin_dinucl-bd_dom"/>
</dbReference>
<dbReference type="InterPro" id="IPR006656">
    <property type="entry name" value="Mopterin_OxRdtase"/>
</dbReference>
<dbReference type="OrthoDB" id="7376058at2"/>
<evidence type="ECO:0000256" key="5">
    <source>
        <dbReference type="ARBA" id="ARBA00022729"/>
    </source>
</evidence>
<dbReference type="InterPro" id="IPR019546">
    <property type="entry name" value="TAT_signal_bac_arc"/>
</dbReference>
<keyword evidence="4" id="KW-0479">Metal-binding</keyword>
<dbReference type="RefSeq" id="WP_114568130.1">
    <property type="nucleotide sequence ID" value="NZ_CABMMS010000001.1"/>
</dbReference>
<gene>
    <name evidence="10" type="ORF">C1877_01205</name>
</gene>
<evidence type="ECO:0000256" key="3">
    <source>
        <dbReference type="ARBA" id="ARBA00022505"/>
    </source>
</evidence>
<comment type="caution">
    <text evidence="10">The sequence shown here is derived from an EMBL/GenBank/DDBJ whole genome shotgun (WGS) entry which is preliminary data.</text>
</comment>
<proteinExistence type="inferred from homology"/>
<comment type="similarity">
    <text evidence="1">Belongs to the prokaryotic molybdopterin-containing oxidoreductase family.</text>
</comment>
<dbReference type="Pfam" id="PF10518">
    <property type="entry name" value="TAT_signal"/>
    <property type="match status" value="1"/>
</dbReference>
<organism evidence="10 11">
    <name type="scientific">Gordonibacter pamelaeae</name>
    <dbReference type="NCBI Taxonomy" id="471189"/>
    <lineage>
        <taxon>Bacteria</taxon>
        <taxon>Bacillati</taxon>
        <taxon>Actinomycetota</taxon>
        <taxon>Coriobacteriia</taxon>
        <taxon>Eggerthellales</taxon>
        <taxon>Eggerthellaceae</taxon>
        <taxon>Gordonibacter</taxon>
    </lineage>
</organism>
<dbReference type="SMART" id="SM00926">
    <property type="entry name" value="Molybdop_Fe4S4"/>
    <property type="match status" value="1"/>
</dbReference>
<dbReference type="Proteomes" id="UP000254000">
    <property type="component" value="Unassembled WGS sequence"/>
</dbReference>
<feature type="domain" description="4Fe-4S Mo/W bis-MGD-type" evidence="9">
    <location>
        <begin position="48"/>
        <end position="104"/>
    </location>
</feature>
<evidence type="ECO:0000313" key="10">
    <source>
        <dbReference type="EMBL" id="RDB67089.1"/>
    </source>
</evidence>
<dbReference type="AlphaFoldDB" id="A0A369M889"/>
<evidence type="ECO:0000256" key="1">
    <source>
        <dbReference type="ARBA" id="ARBA00010312"/>
    </source>
</evidence>
<dbReference type="GeneID" id="78358331"/>
<dbReference type="SUPFAM" id="SSF53706">
    <property type="entry name" value="Formate dehydrogenase/DMSO reductase, domains 1-3"/>
    <property type="match status" value="1"/>
</dbReference>
<evidence type="ECO:0000259" key="9">
    <source>
        <dbReference type="PROSITE" id="PS51669"/>
    </source>
</evidence>
<protein>
    <submittedName>
        <fullName evidence="10">Molybdopterin oxidoreductase</fullName>
    </submittedName>
</protein>
<keyword evidence="11" id="KW-1185">Reference proteome</keyword>
<evidence type="ECO:0000256" key="2">
    <source>
        <dbReference type="ARBA" id="ARBA00022485"/>
    </source>
</evidence>
<dbReference type="InterPro" id="IPR050612">
    <property type="entry name" value="Prok_Mopterin_Oxidored"/>
</dbReference>
<dbReference type="Pfam" id="PF00384">
    <property type="entry name" value="Molybdopterin"/>
    <property type="match status" value="1"/>
</dbReference>
<keyword evidence="8" id="KW-0411">Iron-sulfur</keyword>
<evidence type="ECO:0000313" key="11">
    <source>
        <dbReference type="Proteomes" id="UP000254000"/>
    </source>
</evidence>
<dbReference type="InterPro" id="IPR009010">
    <property type="entry name" value="Asp_de-COase-like_dom_sf"/>
</dbReference>
<dbReference type="EMBL" id="PPTS01000001">
    <property type="protein sequence ID" value="RDB67089.1"/>
    <property type="molecule type" value="Genomic_DNA"/>
</dbReference>
<dbReference type="PROSITE" id="PS51669">
    <property type="entry name" value="4FE4S_MOW_BIS_MGD"/>
    <property type="match status" value="1"/>
</dbReference>
<dbReference type="Pfam" id="PF04879">
    <property type="entry name" value="Molybdop_Fe4S4"/>
    <property type="match status" value="1"/>
</dbReference>
<dbReference type="PANTHER" id="PTHR43742">
    <property type="entry name" value="TRIMETHYLAMINE-N-OXIDE REDUCTASE"/>
    <property type="match status" value="1"/>
</dbReference>
<keyword evidence="5" id="KW-0732">Signal</keyword>
<evidence type="ECO:0000256" key="4">
    <source>
        <dbReference type="ARBA" id="ARBA00022723"/>
    </source>
</evidence>
<dbReference type="Pfam" id="PF01568">
    <property type="entry name" value="Molydop_binding"/>
    <property type="match status" value="1"/>
</dbReference>
<dbReference type="GO" id="GO:0051539">
    <property type="term" value="F:4 iron, 4 sulfur cluster binding"/>
    <property type="evidence" value="ECO:0007669"/>
    <property type="project" value="UniProtKB-KW"/>
</dbReference>
<dbReference type="InterPro" id="IPR006963">
    <property type="entry name" value="Mopterin_OxRdtase_4Fe-4S_dom"/>
</dbReference>
<reference evidence="10 11" key="1">
    <citation type="journal article" date="2018" name="Elife">
        <title>Discovery and characterization of a prevalent human gut bacterial enzyme sufficient for the inactivation of a family of plant toxins.</title>
        <authorList>
            <person name="Koppel N."/>
            <person name="Bisanz J.E."/>
            <person name="Pandelia M.E."/>
            <person name="Turnbaugh P.J."/>
            <person name="Balskus E.P."/>
        </authorList>
    </citation>
    <scope>NUCLEOTIDE SEQUENCE [LARGE SCALE GENOMIC DNA]</scope>
    <source>
        <strain evidence="10 11">3C</strain>
    </source>
</reference>
<dbReference type="Gene3D" id="2.40.40.20">
    <property type="match status" value="1"/>
</dbReference>
<evidence type="ECO:0000256" key="7">
    <source>
        <dbReference type="ARBA" id="ARBA00023004"/>
    </source>
</evidence>
<dbReference type="Gene3D" id="2.20.25.90">
    <property type="entry name" value="ADC-like domains"/>
    <property type="match status" value="1"/>
</dbReference>
<dbReference type="GO" id="GO:0043546">
    <property type="term" value="F:molybdopterin cofactor binding"/>
    <property type="evidence" value="ECO:0007669"/>
    <property type="project" value="InterPro"/>
</dbReference>
<keyword evidence="3" id="KW-0500">Molybdenum</keyword>
<dbReference type="SUPFAM" id="SSF50692">
    <property type="entry name" value="ADC-like"/>
    <property type="match status" value="1"/>
</dbReference>
<keyword evidence="6" id="KW-0560">Oxidoreductase</keyword>
<dbReference type="NCBIfam" id="TIGR01409">
    <property type="entry name" value="TAT_signal_seq"/>
    <property type="match status" value="1"/>
</dbReference>
<name>A0A369M889_9ACTN</name>
<dbReference type="GO" id="GO:0016491">
    <property type="term" value="F:oxidoreductase activity"/>
    <property type="evidence" value="ECO:0007669"/>
    <property type="project" value="UniProtKB-KW"/>
</dbReference>
<dbReference type="PANTHER" id="PTHR43742:SF9">
    <property type="entry name" value="TETRATHIONATE REDUCTASE SUBUNIT A"/>
    <property type="match status" value="1"/>
</dbReference>
<dbReference type="PROSITE" id="PS51318">
    <property type="entry name" value="TAT"/>
    <property type="match status" value="1"/>
</dbReference>
<evidence type="ECO:0000256" key="6">
    <source>
        <dbReference type="ARBA" id="ARBA00023002"/>
    </source>
</evidence>
<evidence type="ECO:0000256" key="8">
    <source>
        <dbReference type="ARBA" id="ARBA00023014"/>
    </source>
</evidence>
<keyword evidence="7" id="KW-0408">Iron</keyword>
<keyword evidence="2" id="KW-0004">4Fe-4S</keyword>
<dbReference type="Gene3D" id="3.40.50.740">
    <property type="match status" value="1"/>
</dbReference>
<dbReference type="Gene3D" id="3.30.2070.10">
    <property type="entry name" value="Formate dehydrogenase/DMSO reductase"/>
    <property type="match status" value="1"/>
</dbReference>